<evidence type="ECO:0000256" key="1">
    <source>
        <dbReference type="ARBA" id="ARBA00004193"/>
    </source>
</evidence>
<protein>
    <submittedName>
        <fullName evidence="7">Iron complex transport system substrate-binding protein</fullName>
    </submittedName>
</protein>
<proteinExistence type="inferred from homology"/>
<organism evidence="7 8">
    <name type="scientific">Piscibacillus halophilus</name>
    <dbReference type="NCBI Taxonomy" id="571933"/>
    <lineage>
        <taxon>Bacteria</taxon>
        <taxon>Bacillati</taxon>
        <taxon>Bacillota</taxon>
        <taxon>Bacilli</taxon>
        <taxon>Bacillales</taxon>
        <taxon>Bacillaceae</taxon>
        <taxon>Piscibacillus</taxon>
    </lineage>
</organism>
<dbReference type="Gene3D" id="3.40.50.1980">
    <property type="entry name" value="Nitrogenase molybdenum iron protein domain"/>
    <property type="match status" value="2"/>
</dbReference>
<reference evidence="7 8" key="1">
    <citation type="submission" date="2016-10" db="EMBL/GenBank/DDBJ databases">
        <authorList>
            <person name="de Groot N.N."/>
        </authorList>
    </citation>
    <scope>NUCLEOTIDE SEQUENCE [LARGE SCALE GENOMIC DNA]</scope>
    <source>
        <strain evidence="7 8">DSM 21633</strain>
    </source>
</reference>
<dbReference type="AlphaFoldDB" id="A0A1H9DRH9"/>
<feature type="signal peptide" evidence="5">
    <location>
        <begin position="1"/>
        <end position="17"/>
    </location>
</feature>
<dbReference type="PROSITE" id="PS51257">
    <property type="entry name" value="PROKAR_LIPOPROTEIN"/>
    <property type="match status" value="1"/>
</dbReference>
<dbReference type="InterPro" id="IPR002491">
    <property type="entry name" value="ABC_transptr_periplasmic_BD"/>
</dbReference>
<feature type="chain" id="PRO_5038683811" evidence="5">
    <location>
        <begin position="18"/>
        <end position="307"/>
    </location>
</feature>
<dbReference type="CDD" id="cd01140">
    <property type="entry name" value="FatB"/>
    <property type="match status" value="1"/>
</dbReference>
<dbReference type="GO" id="GO:1901678">
    <property type="term" value="P:iron coordination entity transport"/>
    <property type="evidence" value="ECO:0007669"/>
    <property type="project" value="UniProtKB-ARBA"/>
</dbReference>
<gene>
    <name evidence="7" type="ORF">SAMN05216362_10775</name>
</gene>
<evidence type="ECO:0000256" key="5">
    <source>
        <dbReference type="SAM" id="SignalP"/>
    </source>
</evidence>
<dbReference type="EMBL" id="FOES01000007">
    <property type="protein sequence ID" value="SEQ15288.1"/>
    <property type="molecule type" value="Genomic_DNA"/>
</dbReference>
<evidence type="ECO:0000313" key="8">
    <source>
        <dbReference type="Proteomes" id="UP000199427"/>
    </source>
</evidence>
<dbReference type="PROSITE" id="PS50983">
    <property type="entry name" value="FE_B12_PBP"/>
    <property type="match status" value="1"/>
</dbReference>
<keyword evidence="8" id="KW-1185">Reference proteome</keyword>
<dbReference type="PANTHER" id="PTHR30532">
    <property type="entry name" value="IRON III DICITRATE-BINDING PERIPLASMIC PROTEIN"/>
    <property type="match status" value="1"/>
</dbReference>
<sequence length="307" mass="34131">MKKLLLGLSILALMLMAACGGGESEATEGETIEVEHSLDTVEVEKNPEKVVVFDFGILDTLKQLDVDVTGVPKDSLPSYLSEYEGDDYEHVGGLKEPDFEAIHAMDPDLIIISGRQMDLYEDFKEIAPTIFIEIDAENYMDSFKQNTELMGQIFDKQNQVEEELSEIEGLVEELQAKTESSDQTGLITLATGGKVSAYGPGSRFGIIHDVFGVKPADDSIEVATHGQNISFEFIVEKDPDYLYVIDRDAVVNNEEAAKETIENDLVKKTTAYQNDQIVYLDPNYWYLSGGGLISVKEMVNEINQTFE</sequence>
<dbReference type="GO" id="GO:0030288">
    <property type="term" value="C:outer membrane-bounded periplasmic space"/>
    <property type="evidence" value="ECO:0007669"/>
    <property type="project" value="TreeGrafter"/>
</dbReference>
<evidence type="ECO:0000256" key="3">
    <source>
        <dbReference type="ARBA" id="ARBA00022448"/>
    </source>
</evidence>
<dbReference type="SUPFAM" id="SSF53807">
    <property type="entry name" value="Helical backbone' metal receptor"/>
    <property type="match status" value="1"/>
</dbReference>
<dbReference type="GO" id="GO:0005886">
    <property type="term" value="C:plasma membrane"/>
    <property type="evidence" value="ECO:0007669"/>
    <property type="project" value="UniProtKB-SubCell"/>
</dbReference>
<accession>A0A1H9DRH9</accession>
<comment type="similarity">
    <text evidence="2">Belongs to the bacterial solute-binding protein 8 family.</text>
</comment>
<dbReference type="PANTHER" id="PTHR30532:SF28">
    <property type="entry name" value="PETROBACTIN-BINDING PROTEIN YCLQ"/>
    <property type="match status" value="1"/>
</dbReference>
<dbReference type="STRING" id="571933.SAMN05216362_10775"/>
<evidence type="ECO:0000256" key="4">
    <source>
        <dbReference type="ARBA" id="ARBA00022729"/>
    </source>
</evidence>
<comment type="subcellular location">
    <subcellularLocation>
        <location evidence="1">Cell membrane</location>
        <topology evidence="1">Lipid-anchor</topology>
    </subcellularLocation>
</comment>
<dbReference type="Pfam" id="PF01497">
    <property type="entry name" value="Peripla_BP_2"/>
    <property type="match status" value="1"/>
</dbReference>
<evidence type="ECO:0000259" key="6">
    <source>
        <dbReference type="PROSITE" id="PS50983"/>
    </source>
</evidence>
<feature type="domain" description="Fe/B12 periplasmic-binding" evidence="6">
    <location>
        <begin position="49"/>
        <end position="307"/>
    </location>
</feature>
<name>A0A1H9DRH9_9BACI</name>
<dbReference type="OrthoDB" id="63946at2"/>
<evidence type="ECO:0000313" key="7">
    <source>
        <dbReference type="EMBL" id="SEQ15288.1"/>
    </source>
</evidence>
<dbReference type="InterPro" id="IPR033870">
    <property type="entry name" value="FatB"/>
</dbReference>
<keyword evidence="3" id="KW-0813">Transport</keyword>
<keyword evidence="4 5" id="KW-0732">Signal</keyword>
<evidence type="ECO:0000256" key="2">
    <source>
        <dbReference type="ARBA" id="ARBA00008814"/>
    </source>
</evidence>
<dbReference type="InterPro" id="IPR051313">
    <property type="entry name" value="Bact_iron-sidero_bind"/>
</dbReference>
<dbReference type="RefSeq" id="WP_091773044.1">
    <property type="nucleotide sequence ID" value="NZ_CAESCL010000001.1"/>
</dbReference>
<dbReference type="Proteomes" id="UP000199427">
    <property type="component" value="Unassembled WGS sequence"/>
</dbReference>